<gene>
    <name evidence="2" type="ORF">ACFPQ3_06860</name>
</gene>
<dbReference type="PROSITE" id="PS50943">
    <property type="entry name" value="HTH_CROC1"/>
    <property type="match status" value="1"/>
</dbReference>
<dbReference type="InterPro" id="IPR001387">
    <property type="entry name" value="Cro/C1-type_HTH"/>
</dbReference>
<protein>
    <submittedName>
        <fullName evidence="2">Helix-turn-helix domain-containing protein</fullName>
    </submittedName>
</protein>
<dbReference type="SUPFAM" id="SSF47413">
    <property type="entry name" value="lambda repressor-like DNA-binding domains"/>
    <property type="match status" value="1"/>
</dbReference>
<evidence type="ECO:0000313" key="2">
    <source>
        <dbReference type="EMBL" id="MFC5631302.1"/>
    </source>
</evidence>
<dbReference type="EMBL" id="JBHSOJ010000016">
    <property type="protein sequence ID" value="MFC5631302.1"/>
    <property type="molecule type" value="Genomic_DNA"/>
</dbReference>
<evidence type="ECO:0000313" key="3">
    <source>
        <dbReference type="Proteomes" id="UP001596110"/>
    </source>
</evidence>
<dbReference type="InterPro" id="IPR053163">
    <property type="entry name" value="HTH-type_regulator_Rgg"/>
</dbReference>
<dbReference type="SUPFAM" id="SSF48452">
    <property type="entry name" value="TPR-like"/>
    <property type="match status" value="1"/>
</dbReference>
<feature type="domain" description="HTH cro/C1-type" evidence="1">
    <location>
        <begin position="8"/>
        <end position="61"/>
    </location>
</feature>
<dbReference type="PANTHER" id="PTHR37038">
    <property type="entry name" value="TRANSCRIPTIONAL REGULATOR-RELATED"/>
    <property type="match status" value="1"/>
</dbReference>
<comment type="caution">
    <text evidence="2">The sequence shown here is derived from an EMBL/GenBank/DDBJ whole genome shotgun (WGS) entry which is preliminary data.</text>
</comment>
<accession>A0ABW0UCN3</accession>
<keyword evidence="3" id="KW-1185">Reference proteome</keyword>
<reference evidence="3" key="1">
    <citation type="journal article" date="2019" name="Int. J. Syst. Evol. Microbiol.">
        <title>The Global Catalogue of Microorganisms (GCM) 10K type strain sequencing project: providing services to taxonomists for standard genome sequencing and annotation.</title>
        <authorList>
            <consortium name="The Broad Institute Genomics Platform"/>
            <consortium name="The Broad Institute Genome Sequencing Center for Infectious Disease"/>
            <person name="Wu L."/>
            <person name="Ma J."/>
        </authorList>
    </citation>
    <scope>NUCLEOTIDE SEQUENCE [LARGE SCALE GENOMIC DNA]</scope>
    <source>
        <strain evidence="3">DT43</strain>
    </source>
</reference>
<dbReference type="RefSeq" id="WP_156805209.1">
    <property type="nucleotide sequence ID" value="NZ_JBHSOJ010000016.1"/>
</dbReference>
<dbReference type="PANTHER" id="PTHR37038:SF14">
    <property type="entry name" value="TRANSCRIPTIONAL ACTIVATOR"/>
    <property type="match status" value="1"/>
</dbReference>
<sequence length="286" mass="33739">MVNIADKLKTKRKEYGLSQSELAEGICEQSQISKIERGNYMPTATLLYKLAGRLNVTIDYFFDEQIESVSNLKEFMRLSTKLLEDRNYKDLEYLYNLEKEKQSFLSLDEESYLTWIHALILFYSYDEKDKAISLLEKTMSLVSEKHSVYLKILNTLANFYSLVGRDEDYERNYQRLIELYSEKDFDSQEFLFGYIRTRYNYAHHLLAKDKALEAIQIAMETIEVCKEYQTSYQLAPLLIIVGNGSKEFLDSDKVMEYYSEARDLSKIYGNKLMSLQIEKYINDLLK</sequence>
<dbReference type="InterPro" id="IPR010982">
    <property type="entry name" value="Lambda_DNA-bd_dom_sf"/>
</dbReference>
<evidence type="ECO:0000259" key="1">
    <source>
        <dbReference type="PROSITE" id="PS50943"/>
    </source>
</evidence>
<dbReference type="Pfam" id="PF01381">
    <property type="entry name" value="HTH_3"/>
    <property type="match status" value="1"/>
</dbReference>
<name>A0ABW0UCN3_9STRE</name>
<dbReference type="CDD" id="cd00093">
    <property type="entry name" value="HTH_XRE"/>
    <property type="match status" value="1"/>
</dbReference>
<dbReference type="Gene3D" id="1.25.40.10">
    <property type="entry name" value="Tetratricopeptide repeat domain"/>
    <property type="match status" value="1"/>
</dbReference>
<dbReference type="SMART" id="SM00530">
    <property type="entry name" value="HTH_XRE"/>
    <property type="match status" value="1"/>
</dbReference>
<dbReference type="Proteomes" id="UP001596110">
    <property type="component" value="Unassembled WGS sequence"/>
</dbReference>
<proteinExistence type="predicted"/>
<dbReference type="InterPro" id="IPR011990">
    <property type="entry name" value="TPR-like_helical_dom_sf"/>
</dbReference>
<organism evidence="2 3">
    <name type="scientific">Streptococcus caledonicus</name>
    <dbReference type="NCBI Taxonomy" id="2614158"/>
    <lineage>
        <taxon>Bacteria</taxon>
        <taxon>Bacillati</taxon>
        <taxon>Bacillota</taxon>
        <taxon>Bacilli</taxon>
        <taxon>Lactobacillales</taxon>
        <taxon>Streptococcaceae</taxon>
        <taxon>Streptococcus</taxon>
    </lineage>
</organism>